<dbReference type="PANTHER" id="PTHR12992">
    <property type="entry name" value="NUDIX HYDROLASE"/>
    <property type="match status" value="1"/>
</dbReference>
<dbReference type="InterPro" id="IPR015797">
    <property type="entry name" value="NUDIX_hydrolase-like_dom_sf"/>
</dbReference>
<dbReference type="Pfam" id="PF00293">
    <property type="entry name" value="NUDIX"/>
    <property type="match status" value="1"/>
</dbReference>
<reference evidence="3 4" key="1">
    <citation type="submission" date="2023-08" db="EMBL/GenBank/DDBJ databases">
        <title>Black Yeasts Isolated from many extreme environments.</title>
        <authorList>
            <person name="Coleine C."/>
            <person name="Stajich J.E."/>
            <person name="Selbmann L."/>
        </authorList>
    </citation>
    <scope>NUCLEOTIDE SEQUENCE [LARGE SCALE GENOMIC DNA]</scope>
    <source>
        <strain evidence="3 4">CCFEE 5910</strain>
    </source>
</reference>
<feature type="domain" description="Nudix hydrolase" evidence="2">
    <location>
        <begin position="33"/>
        <end position="213"/>
    </location>
</feature>
<dbReference type="PANTHER" id="PTHR12992:SF44">
    <property type="entry name" value="NUDIX HYDROLASE DOMAIN-CONTAINING PROTEIN"/>
    <property type="match status" value="1"/>
</dbReference>
<dbReference type="PROSITE" id="PS51462">
    <property type="entry name" value="NUDIX"/>
    <property type="match status" value="1"/>
</dbReference>
<gene>
    <name evidence="3" type="ORF">LTR05_002311</name>
</gene>
<evidence type="ECO:0000313" key="3">
    <source>
        <dbReference type="EMBL" id="KAK5088094.1"/>
    </source>
</evidence>
<keyword evidence="1" id="KW-0472">Membrane</keyword>
<keyword evidence="1" id="KW-1133">Transmembrane helix</keyword>
<keyword evidence="4" id="KW-1185">Reference proteome</keyword>
<evidence type="ECO:0000259" key="2">
    <source>
        <dbReference type="PROSITE" id="PS51462"/>
    </source>
</evidence>
<comment type="caution">
    <text evidence="3">The sequence shown here is derived from an EMBL/GenBank/DDBJ whole genome shotgun (WGS) entry which is preliminary data.</text>
</comment>
<organism evidence="3 4">
    <name type="scientific">Lithohypha guttulata</name>
    <dbReference type="NCBI Taxonomy" id="1690604"/>
    <lineage>
        <taxon>Eukaryota</taxon>
        <taxon>Fungi</taxon>
        <taxon>Dikarya</taxon>
        <taxon>Ascomycota</taxon>
        <taxon>Pezizomycotina</taxon>
        <taxon>Eurotiomycetes</taxon>
        <taxon>Chaetothyriomycetidae</taxon>
        <taxon>Chaetothyriales</taxon>
        <taxon>Trichomeriaceae</taxon>
        <taxon>Lithohypha</taxon>
    </lineage>
</organism>
<evidence type="ECO:0000256" key="1">
    <source>
        <dbReference type="SAM" id="Phobius"/>
    </source>
</evidence>
<dbReference type="InterPro" id="IPR000086">
    <property type="entry name" value="NUDIX_hydrolase_dom"/>
</dbReference>
<feature type="transmembrane region" description="Helical" evidence="1">
    <location>
        <begin position="412"/>
        <end position="433"/>
    </location>
</feature>
<proteinExistence type="predicted"/>
<keyword evidence="1" id="KW-0812">Transmembrane</keyword>
<dbReference type="EMBL" id="JAVRRJ010000002">
    <property type="protein sequence ID" value="KAK5088094.1"/>
    <property type="molecule type" value="Genomic_DNA"/>
</dbReference>
<name>A0AAN7YIT0_9EURO</name>
<dbReference type="GO" id="GO:0010945">
    <property type="term" value="F:coenzyme A diphosphatase activity"/>
    <property type="evidence" value="ECO:0007669"/>
    <property type="project" value="InterPro"/>
</dbReference>
<dbReference type="CDD" id="cd03426">
    <property type="entry name" value="NUDIX_CoAse_Nudt7"/>
    <property type="match status" value="1"/>
</dbReference>
<dbReference type="InterPro" id="IPR045121">
    <property type="entry name" value="CoAse"/>
</dbReference>
<dbReference type="Gene3D" id="3.90.79.10">
    <property type="entry name" value="Nucleoside Triphosphate Pyrophosphohydrolase"/>
    <property type="match status" value="1"/>
</dbReference>
<accession>A0AAN7YIT0</accession>
<evidence type="ECO:0000313" key="4">
    <source>
        <dbReference type="Proteomes" id="UP001309876"/>
    </source>
</evidence>
<dbReference type="Proteomes" id="UP001309876">
    <property type="component" value="Unassembled WGS sequence"/>
</dbReference>
<protein>
    <recommendedName>
        <fullName evidence="2">Nudix hydrolase domain-containing protein</fullName>
    </recommendedName>
</protein>
<sequence length="443" mass="48986">MAESQAILAQLQPVLNNLQGLPYPHVDNPEGCKKRASVAIIIRVRTAFQPVPAPNESLVDLQQDEPQPDSIDDFFAQEWVQNGDPEVLFIKRAGRAGDRWSGHIALPGGKRDPEDEDDRAAAIRETREEVGLDLSSRDVLQAGNLPERIVATTFGRVPLMVLCPFVFLYTSKTTPQPRPSPDEVASCHWVPLRALLSPKLRTREYVDTASRMAKQGGPVLQFVLRCLVGKMMLSAVKLVPSESHFASSVPGFIPSEGESAFTGLAEGAFGIPSSNQGLAHLQPLMLWGLTLGVLADFLDMLPPYNAVRLWEYPTFTPLDLRVFVWLFTRSMRKNNAHDMNTGTWPYNKGKKTRRRASQTAMDATSYARAVTEGEPTSMKSKNGAGIEGLGIGSNPQDSIGRLLEGYYHNLNVAIVAFLVYRTAVGSAIAYYGFKLWRKYQSRL</sequence>
<dbReference type="AlphaFoldDB" id="A0AAN7YIT0"/>
<dbReference type="SUPFAM" id="SSF55811">
    <property type="entry name" value="Nudix"/>
    <property type="match status" value="1"/>
</dbReference>